<organism evidence="1 2">
    <name type="scientific">Coccidioides immitis RMSCC 3703</name>
    <dbReference type="NCBI Taxonomy" id="454286"/>
    <lineage>
        <taxon>Eukaryota</taxon>
        <taxon>Fungi</taxon>
        <taxon>Dikarya</taxon>
        <taxon>Ascomycota</taxon>
        <taxon>Pezizomycotina</taxon>
        <taxon>Eurotiomycetes</taxon>
        <taxon>Eurotiomycetidae</taxon>
        <taxon>Onygenales</taxon>
        <taxon>Onygenaceae</taxon>
        <taxon>Coccidioides</taxon>
    </lineage>
</organism>
<evidence type="ECO:0000313" key="1">
    <source>
        <dbReference type="EMBL" id="KMU72223.1"/>
    </source>
</evidence>
<protein>
    <submittedName>
        <fullName evidence="1">Uncharacterized protein</fullName>
    </submittedName>
</protein>
<dbReference type="AlphaFoldDB" id="A0A0J8QLZ0"/>
<dbReference type="EMBL" id="DS268118">
    <property type="protein sequence ID" value="KMU72223.1"/>
    <property type="molecule type" value="Genomic_DNA"/>
</dbReference>
<reference evidence="2" key="1">
    <citation type="journal article" date="2010" name="Genome Res.">
        <title>Population genomic sequencing of Coccidioides fungi reveals recent hybridization and transposon control.</title>
        <authorList>
            <person name="Neafsey D.E."/>
            <person name="Barker B.M."/>
            <person name="Sharpton T.J."/>
            <person name="Stajich J.E."/>
            <person name="Park D.J."/>
            <person name="Whiston E."/>
            <person name="Hung C.-Y."/>
            <person name="McMahan C."/>
            <person name="White J."/>
            <person name="Sykes S."/>
            <person name="Heiman D."/>
            <person name="Young S."/>
            <person name="Zeng Q."/>
            <person name="Abouelleil A."/>
            <person name="Aftuck L."/>
            <person name="Bessette D."/>
            <person name="Brown A."/>
            <person name="FitzGerald M."/>
            <person name="Lui A."/>
            <person name="Macdonald J.P."/>
            <person name="Priest M."/>
            <person name="Orbach M.J."/>
            <person name="Galgiani J.N."/>
            <person name="Kirkland T.N."/>
            <person name="Cole G.T."/>
            <person name="Birren B.W."/>
            <person name="Henn M.R."/>
            <person name="Taylor J.W."/>
            <person name="Rounsley S.D."/>
        </authorList>
    </citation>
    <scope>NUCLEOTIDE SEQUENCE [LARGE SCALE GENOMIC DNA]</scope>
    <source>
        <strain evidence="2">RMSCC 3703</strain>
    </source>
</reference>
<name>A0A0J8QLZ0_COCIT</name>
<evidence type="ECO:0000313" key="2">
    <source>
        <dbReference type="Proteomes" id="UP000054559"/>
    </source>
</evidence>
<sequence length="112" mass="12529">MYCVYIRVFRQSKALLGKVQRGAQVRGALAVPVTNRLSLTNSPFVSLTKSYRVRKLKHADDVDERRKEGPSRATLHSCKVRGLIGLTVPRRFVVQLSGVKPLLAARPMASQR</sequence>
<proteinExistence type="predicted"/>
<dbReference type="Proteomes" id="UP000054559">
    <property type="component" value="Unassembled WGS sequence"/>
</dbReference>
<accession>A0A0J8QLZ0</accession>
<gene>
    <name evidence="1" type="ORF">CISG_00532</name>
</gene>